<dbReference type="Gene3D" id="3.40.710.10">
    <property type="entry name" value="DD-peptidase/beta-lactamase superfamily"/>
    <property type="match status" value="1"/>
</dbReference>
<feature type="domain" description="Penicillin-binding protein transpeptidase" evidence="18">
    <location>
        <begin position="406"/>
        <end position="651"/>
    </location>
</feature>
<keyword evidence="10 17" id="KW-1133">Transmembrane helix</keyword>
<dbReference type="Gene3D" id="1.10.3810.10">
    <property type="entry name" value="Biosynthetic peptidoglycan transglycosylase-like"/>
    <property type="match status" value="1"/>
</dbReference>
<evidence type="ECO:0000256" key="5">
    <source>
        <dbReference type="ARBA" id="ARBA00022679"/>
    </source>
</evidence>
<keyword evidence="2" id="KW-0121">Carboxypeptidase</keyword>
<dbReference type="SUPFAM" id="SSF56601">
    <property type="entry name" value="beta-lactamase/transpeptidase-like"/>
    <property type="match status" value="1"/>
</dbReference>
<gene>
    <name evidence="20" type="ORF">ACFPQ6_16840</name>
</gene>
<reference evidence="21" key="1">
    <citation type="journal article" date="2019" name="Int. J. Syst. Evol. Microbiol.">
        <title>The Global Catalogue of Microorganisms (GCM) 10K type strain sequencing project: providing services to taxonomists for standard genome sequencing and annotation.</title>
        <authorList>
            <consortium name="The Broad Institute Genomics Platform"/>
            <consortium name="The Broad Institute Genome Sequencing Center for Infectious Disease"/>
            <person name="Wu L."/>
            <person name="Ma J."/>
        </authorList>
    </citation>
    <scope>NUCLEOTIDE SEQUENCE [LARGE SCALE GENOMIC DNA]</scope>
    <source>
        <strain evidence="21">CGMCC 1.15053</strain>
    </source>
</reference>
<dbReference type="InterPro" id="IPR001264">
    <property type="entry name" value="Glyco_trans_51"/>
</dbReference>
<keyword evidence="12" id="KW-0511">Multifunctional enzyme</keyword>
<dbReference type="PANTHER" id="PTHR32282:SF27">
    <property type="entry name" value="PENICILLIN-BINDING PROTEIN 1A"/>
    <property type="match status" value="1"/>
</dbReference>
<dbReference type="EMBL" id="JBHSOH010000034">
    <property type="protein sequence ID" value="MFC5849972.1"/>
    <property type="molecule type" value="Genomic_DNA"/>
</dbReference>
<feature type="compositionally biased region" description="Pro residues" evidence="16">
    <location>
        <begin position="9"/>
        <end position="18"/>
    </location>
</feature>
<name>A0ABW1DMU4_9DEIO</name>
<evidence type="ECO:0000313" key="21">
    <source>
        <dbReference type="Proteomes" id="UP001595979"/>
    </source>
</evidence>
<keyword evidence="3" id="KW-0645">Protease</keyword>
<evidence type="ECO:0000256" key="17">
    <source>
        <dbReference type="SAM" id="Phobius"/>
    </source>
</evidence>
<proteinExistence type="predicted"/>
<accession>A0ABW1DMU4</accession>
<evidence type="ECO:0000313" key="20">
    <source>
        <dbReference type="EMBL" id="MFC5849972.1"/>
    </source>
</evidence>
<comment type="subcellular location">
    <subcellularLocation>
        <location evidence="1">Membrane</location>
    </subcellularLocation>
</comment>
<keyword evidence="4" id="KW-0328">Glycosyltransferase</keyword>
<evidence type="ECO:0000256" key="3">
    <source>
        <dbReference type="ARBA" id="ARBA00022670"/>
    </source>
</evidence>
<evidence type="ECO:0000256" key="16">
    <source>
        <dbReference type="SAM" id="MobiDB-lite"/>
    </source>
</evidence>
<feature type="transmembrane region" description="Helical" evidence="17">
    <location>
        <begin position="55"/>
        <end position="78"/>
    </location>
</feature>
<comment type="catalytic activity">
    <reaction evidence="15">
        <text>[GlcNAc-(1-&gt;4)-Mur2Ac(oyl-L-Ala-gamma-D-Glu-L-Lys-D-Ala-D-Ala)](n)-di-trans,octa-cis-undecaprenyl diphosphate + beta-D-GlcNAc-(1-&gt;4)-Mur2Ac(oyl-L-Ala-gamma-D-Glu-L-Lys-D-Ala-D-Ala)-di-trans,octa-cis-undecaprenyl diphosphate = [GlcNAc-(1-&gt;4)-Mur2Ac(oyl-L-Ala-gamma-D-Glu-L-Lys-D-Ala-D-Ala)](n+1)-di-trans,octa-cis-undecaprenyl diphosphate + di-trans,octa-cis-undecaprenyl diphosphate + H(+)</text>
        <dbReference type="Rhea" id="RHEA:23708"/>
        <dbReference type="Rhea" id="RHEA-COMP:9602"/>
        <dbReference type="Rhea" id="RHEA-COMP:9603"/>
        <dbReference type="ChEBI" id="CHEBI:15378"/>
        <dbReference type="ChEBI" id="CHEBI:58405"/>
        <dbReference type="ChEBI" id="CHEBI:60033"/>
        <dbReference type="ChEBI" id="CHEBI:78435"/>
        <dbReference type="EC" id="2.4.99.28"/>
    </reaction>
</comment>
<evidence type="ECO:0000256" key="10">
    <source>
        <dbReference type="ARBA" id="ARBA00022989"/>
    </source>
</evidence>
<keyword evidence="5" id="KW-0808">Transferase</keyword>
<dbReference type="InterPro" id="IPR023346">
    <property type="entry name" value="Lysozyme-like_dom_sf"/>
</dbReference>
<feature type="region of interest" description="Disordered" evidence="16">
    <location>
        <begin position="736"/>
        <end position="848"/>
    </location>
</feature>
<comment type="caution">
    <text evidence="20">The sequence shown here is derived from an EMBL/GenBank/DDBJ whole genome shotgun (WGS) entry which is preliminary data.</text>
</comment>
<feature type="region of interest" description="Disordered" evidence="16">
    <location>
        <begin position="1"/>
        <end position="43"/>
    </location>
</feature>
<keyword evidence="21" id="KW-1185">Reference proteome</keyword>
<feature type="domain" description="Glycosyl transferase family 51" evidence="19">
    <location>
        <begin position="118"/>
        <end position="289"/>
    </location>
</feature>
<evidence type="ECO:0000256" key="15">
    <source>
        <dbReference type="ARBA" id="ARBA00049902"/>
    </source>
</evidence>
<dbReference type="InterPro" id="IPR012338">
    <property type="entry name" value="Beta-lactam/transpept-like"/>
</dbReference>
<feature type="compositionally biased region" description="Low complexity" evidence="16">
    <location>
        <begin position="30"/>
        <end position="42"/>
    </location>
</feature>
<dbReference type="InterPro" id="IPR050396">
    <property type="entry name" value="Glycosyltr_51/Transpeptidase"/>
</dbReference>
<dbReference type="Pfam" id="PF00912">
    <property type="entry name" value="Transgly"/>
    <property type="match status" value="1"/>
</dbReference>
<evidence type="ECO:0000256" key="13">
    <source>
        <dbReference type="ARBA" id="ARBA00023316"/>
    </source>
</evidence>
<dbReference type="InterPro" id="IPR001460">
    <property type="entry name" value="PCN-bd_Tpept"/>
</dbReference>
<keyword evidence="6 17" id="KW-0812">Transmembrane</keyword>
<dbReference type="Proteomes" id="UP001595979">
    <property type="component" value="Unassembled WGS sequence"/>
</dbReference>
<evidence type="ECO:0000256" key="8">
    <source>
        <dbReference type="ARBA" id="ARBA00022960"/>
    </source>
</evidence>
<dbReference type="Pfam" id="PF00905">
    <property type="entry name" value="Transpeptidase"/>
    <property type="match status" value="1"/>
</dbReference>
<evidence type="ECO:0000256" key="6">
    <source>
        <dbReference type="ARBA" id="ARBA00022692"/>
    </source>
</evidence>
<evidence type="ECO:0000256" key="11">
    <source>
        <dbReference type="ARBA" id="ARBA00023136"/>
    </source>
</evidence>
<evidence type="ECO:0000256" key="2">
    <source>
        <dbReference type="ARBA" id="ARBA00022645"/>
    </source>
</evidence>
<keyword evidence="7" id="KW-0378">Hydrolase</keyword>
<evidence type="ECO:0000259" key="18">
    <source>
        <dbReference type="Pfam" id="PF00905"/>
    </source>
</evidence>
<dbReference type="InterPro" id="IPR036950">
    <property type="entry name" value="PBP_transglycosylase"/>
</dbReference>
<evidence type="ECO:0000256" key="1">
    <source>
        <dbReference type="ARBA" id="ARBA00004370"/>
    </source>
</evidence>
<organism evidence="20 21">
    <name type="scientific">Deinococcus petrolearius</name>
    <dbReference type="NCBI Taxonomy" id="1751295"/>
    <lineage>
        <taxon>Bacteria</taxon>
        <taxon>Thermotogati</taxon>
        <taxon>Deinococcota</taxon>
        <taxon>Deinococci</taxon>
        <taxon>Deinococcales</taxon>
        <taxon>Deinococcaceae</taxon>
        <taxon>Deinococcus</taxon>
    </lineage>
</organism>
<keyword evidence="13" id="KW-0961">Cell wall biogenesis/degradation</keyword>
<evidence type="ECO:0000256" key="14">
    <source>
        <dbReference type="ARBA" id="ARBA00044770"/>
    </source>
</evidence>
<keyword evidence="9" id="KW-0573">Peptidoglycan synthesis</keyword>
<evidence type="ECO:0000256" key="12">
    <source>
        <dbReference type="ARBA" id="ARBA00023268"/>
    </source>
</evidence>
<evidence type="ECO:0000256" key="7">
    <source>
        <dbReference type="ARBA" id="ARBA00022801"/>
    </source>
</evidence>
<keyword evidence="8" id="KW-0133">Cell shape</keyword>
<feature type="compositionally biased region" description="Low complexity" evidence="16">
    <location>
        <begin position="784"/>
        <end position="799"/>
    </location>
</feature>
<sequence length="848" mass="90869">MRRRSRPAPRTPAAPAPGPKVGVGTGGRAGSARAATSRAGAAGRRRRRPAGCLTWVFRGAGTLLLLGAAAAGGMYLAWGRDLPSVADLDVLEYSGQTRVYDRTGGLVGTLTPSLSSGDSVNRDLLPLAQISQPLRKAVVTSEDRHFYEHHGVDSLGITRGLLKGLLRNDLEGGSSITQQVVKNTLLSDYNQARTVERKFKEALLAIQLDRDFDKNKILNAYLNIVYWGDGGPRDIVGIQSAARAYFRKDAAQLTLAESAYLATLIPAPNSRYRDFTAYRPLVRSLLDRMVEDGRVTRAQAAEAWKTPIYPAGWRIGWNADGTVRNAALENPDRLRQNLEATEQRGAGRYAYQPYLQAVEKELLPRVGRRALYGGGKIFTGMDLQAQQSAERASLNARLPDGATLGIALVNPANGEALALVGQKLTGDRPGDWNNAVQARRQVGSSIKPLLYTLALSQGWKQSDTVLDSPIYGDYQPQNYDGRWTGRFVTMRYALDHSLNLPTVRIGQEVGMDTFGAKLRQLGLTPPPEAGLSLSIGTLEASPLQMAAAYAAFANGGVYYAPSLVRRFEDKNGAAVYARPAPAGVRVWDTQTAWLGLDMLRGVVNDLTPYQGGLATRAQIPGWEVGGKTGTTNEIKDLWFAGVAPGVAGAVWVGRQEGGSLPSWAYSGDVPTPVWQQAVAGTLAGRSRATFAEPAGITYRVVRQVNMAFREAEADQEPVARDGSRRTEAVQVVRPAPEPAAPVQDAPVQTAPAQTAPAQDPTTSVPQGQAPEAGRTGEPARSGEPATPDPTGTAPTFTDPGSGGQDDTDDQSSAASPDPELPAQPQQEFPGERPTEDQLPELPPLDPVR</sequence>
<evidence type="ECO:0000259" key="19">
    <source>
        <dbReference type="Pfam" id="PF00912"/>
    </source>
</evidence>
<evidence type="ECO:0000256" key="4">
    <source>
        <dbReference type="ARBA" id="ARBA00022676"/>
    </source>
</evidence>
<evidence type="ECO:0000256" key="9">
    <source>
        <dbReference type="ARBA" id="ARBA00022984"/>
    </source>
</evidence>
<dbReference type="RefSeq" id="WP_380051579.1">
    <property type="nucleotide sequence ID" value="NZ_JBHSOH010000034.1"/>
</dbReference>
<dbReference type="PANTHER" id="PTHR32282">
    <property type="entry name" value="BINDING PROTEIN TRANSPEPTIDASE, PUTATIVE-RELATED"/>
    <property type="match status" value="1"/>
</dbReference>
<dbReference type="EC" id="2.4.99.28" evidence="14"/>
<dbReference type="SUPFAM" id="SSF53955">
    <property type="entry name" value="Lysozyme-like"/>
    <property type="match status" value="1"/>
</dbReference>
<keyword evidence="11 17" id="KW-0472">Membrane</keyword>
<feature type="compositionally biased region" description="Low complexity" evidence="16">
    <location>
        <begin position="736"/>
        <end position="762"/>
    </location>
</feature>
<protein>
    <recommendedName>
        <fullName evidence="14">peptidoglycan glycosyltransferase</fullName>
        <ecNumber evidence="14">2.4.99.28</ecNumber>
    </recommendedName>
</protein>